<dbReference type="Proteomes" id="UP000198561">
    <property type="component" value="Unassembled WGS sequence"/>
</dbReference>
<accession>A0A1H6HTR2</accession>
<sequence>MLVKIYHNLLFFCDELRDNTSNNTHTLAL</sequence>
<reference evidence="1 2" key="1">
    <citation type="submission" date="2016-10" db="EMBL/GenBank/DDBJ databases">
        <authorList>
            <person name="de Groot N.N."/>
        </authorList>
    </citation>
    <scope>NUCLEOTIDE SEQUENCE [LARGE SCALE GENOMIC DNA]</scope>
    <source>
        <strain evidence="1 2">DSM 23031</strain>
    </source>
</reference>
<dbReference type="AlphaFoldDB" id="A0A1H6HTR2"/>
<proteinExistence type="predicted"/>
<gene>
    <name evidence="1" type="ORF">SAMN05421593_3437</name>
</gene>
<evidence type="ECO:0000313" key="2">
    <source>
        <dbReference type="Proteomes" id="UP000198561"/>
    </source>
</evidence>
<organism evidence="1 2">
    <name type="scientific">Chryseobacterium culicis</name>
    <dbReference type="NCBI Taxonomy" id="680127"/>
    <lineage>
        <taxon>Bacteria</taxon>
        <taxon>Pseudomonadati</taxon>
        <taxon>Bacteroidota</taxon>
        <taxon>Flavobacteriia</taxon>
        <taxon>Flavobacteriales</taxon>
        <taxon>Weeksellaceae</taxon>
        <taxon>Chryseobacterium group</taxon>
        <taxon>Chryseobacterium</taxon>
    </lineage>
</organism>
<evidence type="ECO:0000313" key="1">
    <source>
        <dbReference type="EMBL" id="SEH37524.1"/>
    </source>
</evidence>
<name>A0A1H6HTR2_CHRCI</name>
<protein>
    <submittedName>
        <fullName evidence="1">Uncharacterized protein</fullName>
    </submittedName>
</protein>
<dbReference type="EMBL" id="FNWQ01000004">
    <property type="protein sequence ID" value="SEH37524.1"/>
    <property type="molecule type" value="Genomic_DNA"/>
</dbReference>